<dbReference type="InterPro" id="IPR036899">
    <property type="entry name" value="Ribosomal_uL13_sf"/>
</dbReference>
<dbReference type="PANTHER" id="PTHR11545">
    <property type="entry name" value="RIBOSOMAL PROTEIN L13"/>
    <property type="match status" value="1"/>
</dbReference>
<dbReference type="RefSeq" id="WP_337308739.1">
    <property type="nucleotide sequence ID" value="NZ_JAEKNS010000017.1"/>
</dbReference>
<dbReference type="Pfam" id="PF00572">
    <property type="entry name" value="Ribosomal_L13"/>
    <property type="match status" value="1"/>
</dbReference>
<evidence type="ECO:0000256" key="4">
    <source>
        <dbReference type="HAMAP-Rule" id="MF_01366"/>
    </source>
</evidence>
<gene>
    <name evidence="4 5" type="primary">rplM</name>
    <name evidence="6" type="ORF">DLM65_06610</name>
    <name evidence="5" type="ORF">JF886_01090</name>
</gene>
<dbReference type="AlphaFoldDB" id="A0A2W6AC82"/>
<dbReference type="EMBL" id="JAEKNS010000017">
    <property type="protein sequence ID" value="MBJ7593450.1"/>
    <property type="molecule type" value="Genomic_DNA"/>
</dbReference>
<organism evidence="6 7">
    <name type="scientific">Candidatus Aeolococcus gillhamiae</name>
    <dbReference type="NCBI Taxonomy" id="3127015"/>
    <lineage>
        <taxon>Bacteria</taxon>
        <taxon>Bacillati</taxon>
        <taxon>Candidatus Dormiibacterota</taxon>
        <taxon>Candidatus Dormibacteria</taxon>
        <taxon>Candidatus Aeolococcales</taxon>
        <taxon>Candidatus Aeolococcaceae</taxon>
        <taxon>Candidatus Aeolococcus</taxon>
    </lineage>
</organism>
<sequence>MTQTSQRTYTAKPGTLTDTWYLVDARGQTLGRLAVNIARILRGKHRPQFTPHLNTGEHVVVINARDIVVTGRKRTLKTYDRYSGYPSGRHERTYDEQMERDPTYPIIHAVRGMLQHNTLGAEMLKRLRVYPGPEHQHAAQQPKPISFGELGEIKLASN</sequence>
<dbReference type="NCBIfam" id="TIGR01066">
    <property type="entry name" value="rplM_bact"/>
    <property type="match status" value="1"/>
</dbReference>
<proteinExistence type="inferred from homology"/>
<comment type="function">
    <text evidence="4">This protein is one of the early assembly proteins of the 50S ribosomal subunit, although it is not seen to bind rRNA by itself. It is important during the early stages of 50S assembly.</text>
</comment>
<dbReference type="PANTHER" id="PTHR11545:SF2">
    <property type="entry name" value="LARGE RIBOSOMAL SUBUNIT PROTEIN UL13M"/>
    <property type="match status" value="1"/>
</dbReference>
<dbReference type="Gene3D" id="3.90.1180.10">
    <property type="entry name" value="Ribosomal protein L13"/>
    <property type="match status" value="1"/>
</dbReference>
<evidence type="ECO:0000313" key="8">
    <source>
        <dbReference type="Proteomes" id="UP000606991"/>
    </source>
</evidence>
<dbReference type="Proteomes" id="UP000606991">
    <property type="component" value="Unassembled WGS sequence"/>
</dbReference>
<dbReference type="CDD" id="cd00392">
    <property type="entry name" value="Ribosomal_L13"/>
    <property type="match status" value="1"/>
</dbReference>
<evidence type="ECO:0000256" key="2">
    <source>
        <dbReference type="ARBA" id="ARBA00022980"/>
    </source>
</evidence>
<evidence type="ECO:0000313" key="6">
    <source>
        <dbReference type="EMBL" id="PZR81124.1"/>
    </source>
</evidence>
<evidence type="ECO:0000313" key="7">
    <source>
        <dbReference type="Proteomes" id="UP000248724"/>
    </source>
</evidence>
<dbReference type="GO" id="GO:0005840">
    <property type="term" value="C:ribosome"/>
    <property type="evidence" value="ECO:0007669"/>
    <property type="project" value="UniProtKB-KW"/>
</dbReference>
<dbReference type="GO" id="GO:0003735">
    <property type="term" value="F:structural constituent of ribosome"/>
    <property type="evidence" value="ECO:0007669"/>
    <property type="project" value="InterPro"/>
</dbReference>
<protein>
    <recommendedName>
        <fullName evidence="4">Large ribosomal subunit protein uL13</fullName>
    </recommendedName>
</protein>
<reference evidence="6 7" key="1">
    <citation type="journal article" date="2017" name="Nature">
        <title>Atmospheric trace gases support primary production in Antarctic desert surface soil.</title>
        <authorList>
            <person name="Ji M."/>
            <person name="Greening C."/>
            <person name="Vanwonterghem I."/>
            <person name="Carere C.R."/>
            <person name="Bay S.K."/>
            <person name="Steen J.A."/>
            <person name="Montgomery K."/>
            <person name="Lines T."/>
            <person name="Beardall J."/>
            <person name="van Dorst J."/>
            <person name="Snape I."/>
            <person name="Stott M.B."/>
            <person name="Hugenholtz P."/>
            <person name="Ferrari B.C."/>
        </authorList>
    </citation>
    <scope>NUCLEOTIDE SEQUENCE [LARGE SCALE GENOMIC DNA]</scope>
    <source>
        <strain evidence="6">RRmetagenome_bin12</strain>
    </source>
</reference>
<keyword evidence="2 4" id="KW-0689">Ribosomal protein</keyword>
<evidence type="ECO:0000256" key="1">
    <source>
        <dbReference type="ARBA" id="ARBA00006227"/>
    </source>
</evidence>
<keyword evidence="3 4" id="KW-0687">Ribonucleoprotein</keyword>
<dbReference type="EMBL" id="QHBU01000123">
    <property type="protein sequence ID" value="PZR81124.1"/>
    <property type="molecule type" value="Genomic_DNA"/>
</dbReference>
<reference evidence="6" key="2">
    <citation type="submission" date="2018-05" db="EMBL/GenBank/DDBJ databases">
        <authorList>
            <person name="Ferrari B."/>
        </authorList>
    </citation>
    <scope>NUCLEOTIDE SEQUENCE</scope>
    <source>
        <strain evidence="6">RRmetagenome_bin12</strain>
    </source>
</reference>
<reference evidence="5 8" key="3">
    <citation type="submission" date="2020-10" db="EMBL/GenBank/DDBJ databases">
        <title>Ca. Dormibacterota MAGs.</title>
        <authorList>
            <person name="Montgomery K."/>
        </authorList>
    </citation>
    <scope>NUCLEOTIDE SEQUENCE [LARGE SCALE GENOMIC DNA]</scope>
    <source>
        <strain evidence="5">SC8812_S17_18</strain>
    </source>
</reference>
<dbReference type="InterPro" id="IPR005822">
    <property type="entry name" value="Ribosomal_uL13"/>
</dbReference>
<dbReference type="InterPro" id="IPR005823">
    <property type="entry name" value="Ribosomal_uL13_bac-type"/>
</dbReference>
<dbReference type="SUPFAM" id="SSF52161">
    <property type="entry name" value="Ribosomal protein L13"/>
    <property type="match status" value="1"/>
</dbReference>
<dbReference type="PIRSF" id="PIRSF002181">
    <property type="entry name" value="Ribosomal_L13"/>
    <property type="match status" value="1"/>
</dbReference>
<comment type="caution">
    <text evidence="6">The sequence shown here is derived from an EMBL/GenBank/DDBJ whole genome shotgun (WGS) entry which is preliminary data.</text>
</comment>
<name>A0A2W6AC82_9BACT</name>
<dbReference type="GO" id="GO:0017148">
    <property type="term" value="P:negative regulation of translation"/>
    <property type="evidence" value="ECO:0007669"/>
    <property type="project" value="TreeGrafter"/>
</dbReference>
<accession>A0A2W6AC82</accession>
<dbReference type="Proteomes" id="UP000248724">
    <property type="component" value="Unassembled WGS sequence"/>
</dbReference>
<dbReference type="GO" id="GO:0003729">
    <property type="term" value="F:mRNA binding"/>
    <property type="evidence" value="ECO:0007669"/>
    <property type="project" value="TreeGrafter"/>
</dbReference>
<dbReference type="GO" id="GO:0006412">
    <property type="term" value="P:translation"/>
    <property type="evidence" value="ECO:0007669"/>
    <property type="project" value="UniProtKB-UniRule"/>
</dbReference>
<comment type="subunit">
    <text evidence="4">Part of the 50S ribosomal subunit.</text>
</comment>
<accession>A0A934MYE0</accession>
<evidence type="ECO:0000256" key="3">
    <source>
        <dbReference type="ARBA" id="ARBA00023274"/>
    </source>
</evidence>
<comment type="similarity">
    <text evidence="1 4">Belongs to the universal ribosomal protein uL13 family.</text>
</comment>
<dbReference type="HAMAP" id="MF_01366">
    <property type="entry name" value="Ribosomal_uL13"/>
    <property type="match status" value="1"/>
</dbReference>
<evidence type="ECO:0000313" key="5">
    <source>
        <dbReference type="EMBL" id="MBJ7593450.1"/>
    </source>
</evidence>
<dbReference type="GO" id="GO:1990904">
    <property type="term" value="C:ribonucleoprotein complex"/>
    <property type="evidence" value="ECO:0007669"/>
    <property type="project" value="UniProtKB-KW"/>
</dbReference>